<dbReference type="GO" id="GO:0005524">
    <property type="term" value="F:ATP binding"/>
    <property type="evidence" value="ECO:0007669"/>
    <property type="project" value="UniProtKB-KW"/>
</dbReference>
<proteinExistence type="predicted"/>
<evidence type="ECO:0000256" key="3">
    <source>
        <dbReference type="ARBA" id="ARBA00022741"/>
    </source>
</evidence>
<dbReference type="InterPro" id="IPR014001">
    <property type="entry name" value="Helicase_ATP-bd"/>
</dbReference>
<feature type="non-terminal residue" evidence="9">
    <location>
        <position position="1"/>
    </location>
</feature>
<evidence type="ECO:0000256" key="4">
    <source>
        <dbReference type="ARBA" id="ARBA00022801"/>
    </source>
</evidence>
<keyword evidence="3" id="KW-0547">Nucleotide-binding</keyword>
<dbReference type="SUPFAM" id="SSF52540">
    <property type="entry name" value="P-loop containing nucleoside triphosphate hydrolases"/>
    <property type="match status" value="1"/>
</dbReference>
<evidence type="ECO:0000256" key="5">
    <source>
        <dbReference type="ARBA" id="ARBA00022806"/>
    </source>
</evidence>
<dbReference type="GO" id="GO:0003676">
    <property type="term" value="F:nucleic acid binding"/>
    <property type="evidence" value="ECO:0007669"/>
    <property type="project" value="InterPro"/>
</dbReference>
<keyword evidence="2" id="KW-0677">Repeat</keyword>
<protein>
    <recommendedName>
        <fullName evidence="1">RNA helicase</fullName>
        <ecNumber evidence="1">3.6.4.13</ecNumber>
    </recommendedName>
</protein>
<dbReference type="Gene3D" id="3.40.50.300">
    <property type="entry name" value="P-loop containing nucleotide triphosphate hydrolases"/>
    <property type="match status" value="2"/>
</dbReference>
<comment type="catalytic activity">
    <reaction evidence="7">
        <text>ATP + H2O = ADP + phosphate + H(+)</text>
        <dbReference type="Rhea" id="RHEA:13065"/>
        <dbReference type="ChEBI" id="CHEBI:15377"/>
        <dbReference type="ChEBI" id="CHEBI:15378"/>
        <dbReference type="ChEBI" id="CHEBI:30616"/>
        <dbReference type="ChEBI" id="CHEBI:43474"/>
        <dbReference type="ChEBI" id="CHEBI:456216"/>
        <dbReference type="EC" id="3.6.4.13"/>
    </reaction>
</comment>
<dbReference type="PANTHER" id="PTHR22655">
    <property type="entry name" value="ATP-DEPENDENT RNA HELICASE TDRD12-RELATED"/>
    <property type="match status" value="1"/>
</dbReference>
<evidence type="ECO:0000256" key="1">
    <source>
        <dbReference type="ARBA" id="ARBA00012552"/>
    </source>
</evidence>
<reference evidence="9" key="1">
    <citation type="submission" date="2015-11" db="EMBL/GenBank/DDBJ databases">
        <title>De novo transcriptome assembly of four potential Pierce s Disease insect vectors from Arizona vineyards.</title>
        <authorList>
            <person name="Tassone E.E."/>
        </authorList>
    </citation>
    <scope>NUCLEOTIDE SEQUENCE</scope>
</reference>
<dbReference type="EMBL" id="GEBQ01005996">
    <property type="protein sequence ID" value="JAT33981.1"/>
    <property type="molecule type" value="Transcribed_RNA"/>
</dbReference>
<keyword evidence="5" id="KW-0347">Helicase</keyword>
<dbReference type="GO" id="GO:0016787">
    <property type="term" value="F:hydrolase activity"/>
    <property type="evidence" value="ECO:0007669"/>
    <property type="project" value="UniProtKB-KW"/>
</dbReference>
<organism evidence="9">
    <name type="scientific">Graphocephala atropunctata</name>
    <dbReference type="NCBI Taxonomy" id="36148"/>
    <lineage>
        <taxon>Eukaryota</taxon>
        <taxon>Metazoa</taxon>
        <taxon>Ecdysozoa</taxon>
        <taxon>Arthropoda</taxon>
        <taxon>Hexapoda</taxon>
        <taxon>Insecta</taxon>
        <taxon>Pterygota</taxon>
        <taxon>Neoptera</taxon>
        <taxon>Paraneoptera</taxon>
        <taxon>Hemiptera</taxon>
        <taxon>Auchenorrhyncha</taxon>
        <taxon>Membracoidea</taxon>
        <taxon>Cicadellidae</taxon>
        <taxon>Cicadellinae</taxon>
        <taxon>Cicadellini</taxon>
        <taxon>Graphocephala</taxon>
    </lineage>
</organism>
<dbReference type="InterPro" id="IPR011545">
    <property type="entry name" value="DEAD/DEAH_box_helicase_dom"/>
</dbReference>
<sequence>VGYVAPIASNLLNPEFYQQLPVGNGARALILTPTWKTGQVTTNMFKDLTKYIQVIHTYGSGAEVEKRLELLNGSDVLVSTPRCLLRLLDSGTTNLKRLCHLVLDDADVLFQKFKPEMEQLLVQVDKMEDDRLKQALMVDTQVVVVSSKWTAPIREFSVSILANPTIVIASHLEACVYANIRPVAYFVKNDRKPEKLFELLNAIQEPLRTVVVCKNKHDVMAIYSLLTDVGMDNLLAAHEDLTSTNISEVPLMWRQKERYVLSQWENNQSTSLQVLVRSDKLVGELPVYNAQVLIHYNMPDTLKAFSLRFACLVNNFRNIFRQEEDPGRKKCQVHILMDKDNNRELPGVMQFMKSMGTVLPPAVEETLEKIEQNREEGKLNEPFCED</sequence>
<evidence type="ECO:0000256" key="2">
    <source>
        <dbReference type="ARBA" id="ARBA00022737"/>
    </source>
</evidence>
<dbReference type="AlphaFoldDB" id="A0A1B6MDH4"/>
<dbReference type="GO" id="GO:0003724">
    <property type="term" value="F:RNA helicase activity"/>
    <property type="evidence" value="ECO:0007669"/>
    <property type="project" value="UniProtKB-EC"/>
</dbReference>
<evidence type="ECO:0000259" key="8">
    <source>
        <dbReference type="PROSITE" id="PS51192"/>
    </source>
</evidence>
<dbReference type="Pfam" id="PF00270">
    <property type="entry name" value="DEAD"/>
    <property type="match status" value="1"/>
</dbReference>
<dbReference type="EC" id="3.6.4.13" evidence="1"/>
<evidence type="ECO:0000256" key="7">
    <source>
        <dbReference type="ARBA" id="ARBA00047984"/>
    </source>
</evidence>
<accession>A0A1B6MDH4</accession>
<dbReference type="GO" id="GO:0042078">
    <property type="term" value="P:germ-line stem cell division"/>
    <property type="evidence" value="ECO:0007669"/>
    <property type="project" value="TreeGrafter"/>
</dbReference>
<dbReference type="InterPro" id="IPR027417">
    <property type="entry name" value="P-loop_NTPase"/>
</dbReference>
<evidence type="ECO:0000313" key="9">
    <source>
        <dbReference type="EMBL" id="JAT33981.1"/>
    </source>
</evidence>
<dbReference type="PROSITE" id="PS51192">
    <property type="entry name" value="HELICASE_ATP_BIND_1"/>
    <property type="match status" value="1"/>
</dbReference>
<keyword evidence="6" id="KW-0067">ATP-binding</keyword>
<name>A0A1B6MDH4_9HEMI</name>
<dbReference type="PANTHER" id="PTHR22655:SF2">
    <property type="entry name" value="ATP-DEPENDENT RNA HELICASE TDRD12-RELATED"/>
    <property type="match status" value="1"/>
</dbReference>
<keyword evidence="4" id="KW-0378">Hydrolase</keyword>
<evidence type="ECO:0000256" key="6">
    <source>
        <dbReference type="ARBA" id="ARBA00022840"/>
    </source>
</evidence>
<feature type="non-terminal residue" evidence="9">
    <location>
        <position position="386"/>
    </location>
</feature>
<gene>
    <name evidence="9" type="ORF">g.17374</name>
</gene>
<feature type="domain" description="Helicase ATP-binding" evidence="8">
    <location>
        <begin position="1"/>
        <end position="167"/>
    </location>
</feature>